<dbReference type="Gene3D" id="3.80.10.10">
    <property type="entry name" value="Ribonuclease Inhibitor"/>
    <property type="match status" value="1"/>
</dbReference>
<proteinExistence type="predicted"/>
<evidence type="ECO:0000313" key="2">
    <source>
        <dbReference type="EMBL" id="UMM36297.1"/>
    </source>
</evidence>
<feature type="signal peptide" evidence="1">
    <location>
        <begin position="1"/>
        <end position="23"/>
    </location>
</feature>
<keyword evidence="3" id="KW-1185">Reference proteome</keyword>
<keyword evidence="1" id="KW-0732">Signal</keyword>
<accession>A0AAE9F7E9</accession>
<evidence type="ECO:0000313" key="3">
    <source>
        <dbReference type="Proteomes" id="UP000829354"/>
    </source>
</evidence>
<reference evidence="2 3" key="1">
    <citation type="submission" date="2022-04" db="EMBL/GenBank/DDBJ databases">
        <title>Chromosome-level reference genomes for two strains of Caenorhabditis briggsae: an improved platform for comparative genomics.</title>
        <authorList>
            <person name="Stevens L."/>
            <person name="Andersen E."/>
        </authorList>
    </citation>
    <scope>NUCLEOTIDE SEQUENCE [LARGE SCALE GENOMIC DNA]</scope>
    <source>
        <strain evidence="2">VX34</strain>
        <tissue evidence="2">Whole-organism</tissue>
    </source>
</reference>
<name>A0AAE9F7E9_CAEBR</name>
<organism evidence="2 3">
    <name type="scientific">Caenorhabditis briggsae</name>
    <dbReference type="NCBI Taxonomy" id="6238"/>
    <lineage>
        <taxon>Eukaryota</taxon>
        <taxon>Metazoa</taxon>
        <taxon>Ecdysozoa</taxon>
        <taxon>Nematoda</taxon>
        <taxon>Chromadorea</taxon>
        <taxon>Rhabditida</taxon>
        <taxon>Rhabditina</taxon>
        <taxon>Rhabditomorpha</taxon>
        <taxon>Rhabditoidea</taxon>
        <taxon>Rhabditidae</taxon>
        <taxon>Peloderinae</taxon>
        <taxon>Caenorhabditis</taxon>
    </lineage>
</organism>
<dbReference type="InterPro" id="IPR032675">
    <property type="entry name" value="LRR_dom_sf"/>
</dbReference>
<protein>
    <submittedName>
        <fullName evidence="2">Uncharacterized protein</fullName>
    </submittedName>
</protein>
<gene>
    <name evidence="2" type="ORF">L5515_008520</name>
</gene>
<feature type="chain" id="PRO_5042207282" evidence="1">
    <location>
        <begin position="24"/>
        <end position="512"/>
    </location>
</feature>
<dbReference type="EMBL" id="CP092624">
    <property type="protein sequence ID" value="UMM36297.1"/>
    <property type="molecule type" value="Genomic_DNA"/>
</dbReference>
<sequence>MFSQLMFVHTAFLRSFVLMPVVRDEGETKALVYHNDMLMKKIIGDVEKFKDRNSLELTSQRFRLLCLQTPISRRKKYAIRLEADPNWPAVFTLLMRPRKYSSRLSIVTCSADPEDKRQELVSYRYKENKQNAHEFYEGVRKRLLNQIVEFEIKFRRFTIGVLEEIQTFPNLNRIIVKNARNFSAETDDEPEELVVLNRITSLELTLDRQWSSEIARMKRLIGPNLKHFCCYVTPCQSKTQWFIEEIMVEMAIHNVELDLCRLVFPDPQIPRILITALIQFMSERSRIMQVFVSTDSADIIPMNNRAPAVGIQFRDEEDNTLKLLYDACPLIFQQAHTLRISNLHDDNCDQLDILPKLYAMRELQISCTSHKEELSPIDELLLKIPSTVNTLTLNSCKLTSASIDILVSSTFETIQNLHLVQNGSCNTVQNFVKILEGFPNLKTLEMDMVIPHLMFPKIVEHSNLEKLTGFTNRSAPEKSLQILRNHFNHVCLKKVDRQNQYLFLAKPIRSQL</sequence>
<dbReference type="Proteomes" id="UP000829354">
    <property type="component" value="Chromosome V"/>
</dbReference>
<evidence type="ECO:0000256" key="1">
    <source>
        <dbReference type="SAM" id="SignalP"/>
    </source>
</evidence>
<dbReference type="AlphaFoldDB" id="A0AAE9F7E9"/>